<evidence type="ECO:0000256" key="5">
    <source>
        <dbReference type="SAM" id="Phobius"/>
    </source>
</evidence>
<gene>
    <name evidence="6" type="ORF">S03H2_11178</name>
</gene>
<dbReference type="InterPro" id="IPR050598">
    <property type="entry name" value="AminoAcid_Transporter"/>
</dbReference>
<dbReference type="PANTHER" id="PTHR11785">
    <property type="entry name" value="AMINO ACID TRANSPORTER"/>
    <property type="match status" value="1"/>
</dbReference>
<dbReference type="Gene3D" id="1.20.1740.10">
    <property type="entry name" value="Amino acid/polyamine transporter I"/>
    <property type="match status" value="1"/>
</dbReference>
<name>X1F3V5_9ZZZZ</name>
<feature type="transmembrane region" description="Helical" evidence="5">
    <location>
        <begin position="66"/>
        <end position="87"/>
    </location>
</feature>
<comment type="caution">
    <text evidence="6">The sequence shown here is derived from an EMBL/GenBank/DDBJ whole genome shotgun (WGS) entry which is preliminary data.</text>
</comment>
<evidence type="ECO:0000256" key="3">
    <source>
        <dbReference type="ARBA" id="ARBA00022989"/>
    </source>
</evidence>
<reference evidence="6" key="1">
    <citation type="journal article" date="2014" name="Front. Microbiol.">
        <title>High frequency of phylogenetically diverse reductive dehalogenase-homologous genes in deep subseafloor sedimentary metagenomes.</title>
        <authorList>
            <person name="Kawai M."/>
            <person name="Futagami T."/>
            <person name="Toyoda A."/>
            <person name="Takaki Y."/>
            <person name="Nishi S."/>
            <person name="Hori S."/>
            <person name="Arai W."/>
            <person name="Tsubouchi T."/>
            <person name="Morono Y."/>
            <person name="Uchiyama I."/>
            <person name="Ito T."/>
            <person name="Fujiyama A."/>
            <person name="Inagaki F."/>
            <person name="Takami H."/>
        </authorList>
    </citation>
    <scope>NUCLEOTIDE SEQUENCE</scope>
    <source>
        <strain evidence="6">Expedition CK06-06</strain>
    </source>
</reference>
<feature type="transmembrane region" description="Helical" evidence="5">
    <location>
        <begin position="25"/>
        <end position="45"/>
    </location>
</feature>
<feature type="non-terminal residue" evidence="6">
    <location>
        <position position="1"/>
    </location>
</feature>
<dbReference type="GO" id="GO:0016020">
    <property type="term" value="C:membrane"/>
    <property type="evidence" value="ECO:0007669"/>
    <property type="project" value="UniProtKB-SubCell"/>
</dbReference>
<dbReference type="Pfam" id="PF13520">
    <property type="entry name" value="AA_permease_2"/>
    <property type="match status" value="1"/>
</dbReference>
<keyword evidence="4 5" id="KW-0472">Membrane</keyword>
<comment type="subcellular location">
    <subcellularLocation>
        <location evidence="1">Membrane</location>
        <topology evidence="1">Multi-pass membrane protein</topology>
    </subcellularLocation>
</comment>
<dbReference type="PANTHER" id="PTHR11785:SF512">
    <property type="entry name" value="SOBREMESA, ISOFORM B"/>
    <property type="match status" value="1"/>
</dbReference>
<sequence length="270" mass="29711">IVIGFSLGNGNVEHFSQGKNFRLDFGGWKTIGLSLMWIMFAYSGWNASAYIGSEVKNPKKNLPRSLILGTGIVILLYLGLNLLYIYAASPEDMSGVESIGGLAAGNLFGKSFGNLFSILISFALFSSLSAFIILGPRVYYSMARDGYFFKFAAKVHKDYHVPSKSIMLQCAIAAIIVLTGTLEQILTYMGFSLGIFPILAVIGVFKLRRLKKSTYKMPGFPVIPSFYLLAGVSILILGFMRQPVPSSIAILTVLTGIPVYFMFKKRYKVN</sequence>
<feature type="transmembrane region" description="Helical" evidence="5">
    <location>
        <begin position="115"/>
        <end position="140"/>
    </location>
</feature>
<feature type="transmembrane region" description="Helical" evidence="5">
    <location>
        <begin position="219"/>
        <end position="240"/>
    </location>
</feature>
<feature type="transmembrane region" description="Helical" evidence="5">
    <location>
        <begin position="246"/>
        <end position="263"/>
    </location>
</feature>
<keyword evidence="3 5" id="KW-1133">Transmembrane helix</keyword>
<organism evidence="6">
    <name type="scientific">marine sediment metagenome</name>
    <dbReference type="NCBI Taxonomy" id="412755"/>
    <lineage>
        <taxon>unclassified sequences</taxon>
        <taxon>metagenomes</taxon>
        <taxon>ecological metagenomes</taxon>
    </lineage>
</organism>
<feature type="transmembrane region" description="Helical" evidence="5">
    <location>
        <begin position="161"/>
        <end position="179"/>
    </location>
</feature>
<dbReference type="InterPro" id="IPR002293">
    <property type="entry name" value="AA/rel_permease1"/>
</dbReference>
<evidence type="ECO:0000256" key="4">
    <source>
        <dbReference type="ARBA" id="ARBA00023136"/>
    </source>
</evidence>
<feature type="transmembrane region" description="Helical" evidence="5">
    <location>
        <begin position="185"/>
        <end position="207"/>
    </location>
</feature>
<evidence type="ECO:0000313" key="6">
    <source>
        <dbReference type="EMBL" id="GAH40326.1"/>
    </source>
</evidence>
<proteinExistence type="predicted"/>
<dbReference type="EMBL" id="BARU01005712">
    <property type="protein sequence ID" value="GAH40326.1"/>
    <property type="molecule type" value="Genomic_DNA"/>
</dbReference>
<dbReference type="GO" id="GO:0015179">
    <property type="term" value="F:L-amino acid transmembrane transporter activity"/>
    <property type="evidence" value="ECO:0007669"/>
    <property type="project" value="TreeGrafter"/>
</dbReference>
<protein>
    <recommendedName>
        <fullName evidence="7">Amino acid permease/ SLC12A domain-containing protein</fullName>
    </recommendedName>
</protein>
<evidence type="ECO:0000256" key="2">
    <source>
        <dbReference type="ARBA" id="ARBA00022692"/>
    </source>
</evidence>
<evidence type="ECO:0008006" key="7">
    <source>
        <dbReference type="Google" id="ProtNLM"/>
    </source>
</evidence>
<keyword evidence="2 5" id="KW-0812">Transmembrane</keyword>
<accession>X1F3V5</accession>
<evidence type="ECO:0000256" key="1">
    <source>
        <dbReference type="ARBA" id="ARBA00004141"/>
    </source>
</evidence>
<dbReference type="AlphaFoldDB" id="X1F3V5"/>